<reference evidence="1" key="1">
    <citation type="submission" date="2016-01" db="EMBL/GenBank/DDBJ databases">
        <authorList>
            <person name="Peeters C."/>
        </authorList>
    </citation>
    <scope>NUCLEOTIDE SEQUENCE [LARGE SCALE GENOMIC DNA]</scope>
    <source>
        <strain evidence="1">LMG 22940</strain>
    </source>
</reference>
<dbReference type="Proteomes" id="UP000054770">
    <property type="component" value="Unassembled WGS sequence"/>
</dbReference>
<dbReference type="AlphaFoldDB" id="A0A158J8G7"/>
<keyword evidence="2" id="KW-1185">Reference proteome</keyword>
<evidence type="ECO:0000313" key="2">
    <source>
        <dbReference type="Proteomes" id="UP000054770"/>
    </source>
</evidence>
<protein>
    <submittedName>
        <fullName evidence="1">Uncharacterized protein</fullName>
    </submittedName>
</protein>
<evidence type="ECO:0000313" key="1">
    <source>
        <dbReference type="EMBL" id="SAL65136.1"/>
    </source>
</evidence>
<accession>A0A158J8G7</accession>
<dbReference type="EMBL" id="FCON02000037">
    <property type="protein sequence ID" value="SAL65136.1"/>
    <property type="molecule type" value="Genomic_DNA"/>
</dbReference>
<dbReference type="RefSeq" id="WP_087645685.1">
    <property type="nucleotide sequence ID" value="NZ_FCON02000037.1"/>
</dbReference>
<proteinExistence type="predicted"/>
<gene>
    <name evidence="1" type="ORF">AWB68_03584</name>
</gene>
<name>A0A158J8G7_9BURK</name>
<organism evidence="1 2">
    <name type="scientific">Caballeronia choica</name>
    <dbReference type="NCBI Taxonomy" id="326476"/>
    <lineage>
        <taxon>Bacteria</taxon>
        <taxon>Pseudomonadati</taxon>
        <taxon>Pseudomonadota</taxon>
        <taxon>Betaproteobacteria</taxon>
        <taxon>Burkholderiales</taxon>
        <taxon>Burkholderiaceae</taxon>
        <taxon>Caballeronia</taxon>
    </lineage>
</organism>
<dbReference type="OrthoDB" id="9101509at2"/>
<comment type="caution">
    <text evidence="1">The sequence shown here is derived from an EMBL/GenBank/DDBJ whole genome shotgun (WGS) entry which is preliminary data.</text>
</comment>
<sequence>MPANTERRCVVVMWSEENQSLVSYTIDVQKVLAVTQRLFPLELPLADYNDTIDDEFARRFGCATLNLLAITNPELKPYIKVSEQKEP</sequence>